<feature type="region of interest" description="Disordered" evidence="1">
    <location>
        <begin position="2096"/>
        <end position="2417"/>
    </location>
</feature>
<dbReference type="PANTHER" id="PTHR15690">
    <property type="entry name" value="NUCLEAR RECEPTOR COACTIVATOR 6"/>
    <property type="match status" value="1"/>
</dbReference>
<feature type="compositionally biased region" description="Basic and acidic residues" evidence="1">
    <location>
        <begin position="885"/>
        <end position="914"/>
    </location>
</feature>
<protein>
    <recommendedName>
        <fullName evidence="2">Nuclear receptor coactivator 6 TRADD-N domain-containing protein</fullName>
    </recommendedName>
</protein>
<feature type="region of interest" description="Disordered" evidence="1">
    <location>
        <begin position="2029"/>
        <end position="2069"/>
    </location>
</feature>
<name>A0AAE1KI80_PETCI</name>
<dbReference type="Pfam" id="PF13820">
    <property type="entry name" value="NCOA6_TRADD-N"/>
    <property type="match status" value="1"/>
</dbReference>
<feature type="compositionally biased region" description="Low complexity" evidence="1">
    <location>
        <begin position="1683"/>
        <end position="1699"/>
    </location>
</feature>
<feature type="region of interest" description="Disordered" evidence="1">
    <location>
        <begin position="558"/>
        <end position="748"/>
    </location>
</feature>
<feature type="compositionally biased region" description="Basic and acidic residues" evidence="1">
    <location>
        <begin position="1005"/>
        <end position="1018"/>
    </location>
</feature>
<dbReference type="GO" id="GO:0045944">
    <property type="term" value="P:positive regulation of transcription by RNA polymerase II"/>
    <property type="evidence" value="ECO:0007669"/>
    <property type="project" value="TreeGrafter"/>
</dbReference>
<feature type="compositionally biased region" description="Basic and acidic residues" evidence="1">
    <location>
        <begin position="1085"/>
        <end position="1094"/>
    </location>
</feature>
<feature type="compositionally biased region" description="Low complexity" evidence="1">
    <location>
        <begin position="350"/>
        <end position="362"/>
    </location>
</feature>
<feature type="region of interest" description="Disordered" evidence="1">
    <location>
        <begin position="1180"/>
        <end position="1199"/>
    </location>
</feature>
<feature type="compositionally biased region" description="Basic and acidic residues" evidence="1">
    <location>
        <begin position="2029"/>
        <end position="2052"/>
    </location>
</feature>
<feature type="region of interest" description="Disordered" evidence="1">
    <location>
        <begin position="766"/>
        <end position="790"/>
    </location>
</feature>
<feature type="domain" description="Nuclear receptor coactivator 6 TRADD-N" evidence="2">
    <location>
        <begin position="131"/>
        <end position="243"/>
    </location>
</feature>
<feature type="compositionally biased region" description="Pro residues" evidence="1">
    <location>
        <begin position="328"/>
        <end position="346"/>
    </location>
</feature>
<accession>A0AAE1KI80</accession>
<feature type="compositionally biased region" description="Polar residues" evidence="1">
    <location>
        <begin position="1219"/>
        <end position="1235"/>
    </location>
</feature>
<feature type="compositionally biased region" description="Polar residues" evidence="1">
    <location>
        <begin position="677"/>
        <end position="692"/>
    </location>
</feature>
<dbReference type="EMBL" id="JAWQEG010002150">
    <property type="protein sequence ID" value="KAK3874014.1"/>
    <property type="molecule type" value="Genomic_DNA"/>
</dbReference>
<feature type="compositionally biased region" description="Low complexity" evidence="1">
    <location>
        <begin position="1419"/>
        <end position="1430"/>
    </location>
</feature>
<feature type="compositionally biased region" description="Acidic residues" evidence="1">
    <location>
        <begin position="2203"/>
        <end position="2214"/>
    </location>
</feature>
<evidence type="ECO:0000313" key="3">
    <source>
        <dbReference type="EMBL" id="KAK3874014.1"/>
    </source>
</evidence>
<comment type="caution">
    <text evidence="3">The sequence shown here is derived from an EMBL/GenBank/DDBJ whole genome shotgun (WGS) entry which is preliminary data.</text>
</comment>
<feature type="region of interest" description="Disordered" evidence="1">
    <location>
        <begin position="1613"/>
        <end position="1699"/>
    </location>
</feature>
<feature type="compositionally biased region" description="Basic and acidic residues" evidence="1">
    <location>
        <begin position="921"/>
        <end position="932"/>
    </location>
</feature>
<feature type="compositionally biased region" description="Low complexity" evidence="1">
    <location>
        <begin position="1635"/>
        <end position="1675"/>
    </location>
</feature>
<feature type="compositionally biased region" description="Basic and acidic residues" evidence="1">
    <location>
        <begin position="2353"/>
        <end position="2372"/>
    </location>
</feature>
<evidence type="ECO:0000313" key="4">
    <source>
        <dbReference type="Proteomes" id="UP001286313"/>
    </source>
</evidence>
<feature type="region of interest" description="Disordered" evidence="1">
    <location>
        <begin position="971"/>
        <end position="1094"/>
    </location>
</feature>
<feature type="compositionally biased region" description="Polar residues" evidence="1">
    <location>
        <begin position="732"/>
        <end position="746"/>
    </location>
</feature>
<feature type="region of interest" description="Disordered" evidence="1">
    <location>
        <begin position="1248"/>
        <end position="1540"/>
    </location>
</feature>
<feature type="region of interest" description="Disordered" evidence="1">
    <location>
        <begin position="804"/>
        <end position="872"/>
    </location>
</feature>
<feature type="compositionally biased region" description="Polar residues" evidence="1">
    <location>
        <begin position="1248"/>
        <end position="1265"/>
    </location>
</feature>
<dbReference type="InterPro" id="IPR026638">
    <property type="entry name" value="NCOA6"/>
</dbReference>
<organism evidence="3 4">
    <name type="scientific">Petrolisthes cinctipes</name>
    <name type="common">Flat porcelain crab</name>
    <dbReference type="NCBI Taxonomy" id="88211"/>
    <lineage>
        <taxon>Eukaryota</taxon>
        <taxon>Metazoa</taxon>
        <taxon>Ecdysozoa</taxon>
        <taxon>Arthropoda</taxon>
        <taxon>Crustacea</taxon>
        <taxon>Multicrustacea</taxon>
        <taxon>Malacostraca</taxon>
        <taxon>Eumalacostraca</taxon>
        <taxon>Eucarida</taxon>
        <taxon>Decapoda</taxon>
        <taxon>Pleocyemata</taxon>
        <taxon>Anomura</taxon>
        <taxon>Galatheoidea</taxon>
        <taxon>Porcellanidae</taxon>
        <taxon>Petrolisthes</taxon>
    </lineage>
</organism>
<dbReference type="InterPro" id="IPR032715">
    <property type="entry name" value="NCOA6_TRADD-N"/>
</dbReference>
<sequence length="2417" mass="256677">MRYRITQNPGQSAAGFLQSLESRRKKVEWLERDAGQQGVPIRPQIDQRMRTPDIANGGECYCLMESVIFHNHAWIYLYNSLAEGRRLACPPPLPLTPHFTFPGLAYSAHDMAGGNDGGRCGGAGRDELIEAVLTCEGNICDPELPTKLTRLVHALKHVTHSDSTWFVRKVEPWNSVRVTFSIPREAALRLHQLAQAGDQALRQLGILSVQVEGDQVVSLKVAGPNNEPTEIVLRTEGGVNDGAGASSVARSVTTALGVASLMPGSAPPPDMVANSAFRSPNMVAPPGDTIPMAPRTIAQLRAPYPYASMNRAAQALQGRDIPHQQPTVPGPVPTLRPVYNPPPPYPSLDQTQPQRTVPVTVQRPPPPPPQVNGTQYTPNQPGVPGGPLPGVVTSVGPPGVSQVGGGSYQVAVTQAVNNRAVLPAQAPVVSAVKGGPRPAGSVLKNSPLLVDLLRQPDHQPTGAISKAKVALSASPHGSPAPASPSSRSTTSTPSSDSLPHTPLTNLPLPAVPALSPPPATSGAYSGGMVGSSLPYNTGYVRAKDGVHTHQQVFSGGSVITSTVTPHPRLPSSSGGGLQQHPQATGQPPPGPRTEPRGIAVAAAPGVHPRMPLQPSTRPGLVGEPRPLPPSPPHQVSGGKESQYLINPNTGLLEPRPSESSDSEPEARPPSPPNEEAQSNSVVSDEESNISATSKKETDQSDSETSRMSVPCVESKKGVIPQERPKSHDRASSPASLRENSMVSSGSAGDGIRLKLTIGREPVAQATFVPRTKKGERKEVVSNSGLGTQLAVEPRVPKLHIKLKSKQAVIVNPLGDGESQRSQEKEGVKEDKVKRRSYRNKSRGSESDSDGGKVRGFKLKSSSKDKSSMEESTTVLKIIDGKKLKVDDSEDTPVKLKLKEGMEGRQKSQKSEDSRVALLKSEGSKISKAENKFRTRPKTKTTIRKVVGDLNSVGEIASHKILETLPPSITKVAALHTQQPHINPSSSQPPPVPSPTLAKVSPATHPTDDTFKPELEKRPRANNLSGLLNGEYPHGEKMLLSRVRQKNQGGSQQLQQPQSLPQQPPQQQQQADGPSTGSKLTIKRKGSGEMHTLESLKKDFPEGLVGNMPKYLNSSVMINKVPHSPEKLLPASSLRHDESTDKGSKKLELQKLTVCTDLASLKANSDITIHSVTKNETLSYGKAGDSEARSPTKISKSEVTKVGRVTHLDVNDRKALQEALKSSQSSTKKNDTHQSSMHDLLRRFNSIESSTTVPVSSQSESTNSTPGVKVEPKITESPDKVKNEVKSDDKSESKEPHISSVNSSNSCDTSVKVEPEQTKVLEQVKAPDFPGNVVLTKSEVESPDGTPKGEHGSGQGGEDSGIESMDALSEKSPNQSDQSPTRRDDKECEPFPEKGTSEKNIPKSEPSSGCGTSEPAEMTGGVVVGQEVSGEMEVKSEPQEDHSEKEENEESISKDSESVSTKCELKTSESLDNSDTKVTECEKEETSDEQSTSQEVSLSNEKPAESEGNPPSPTEAPTIVSVEAKSEPLCPPISQDANVESTECKPTIVSLPVISNSPLSVTTSNADPLPTAVPIPLPPPTTVCPSNSFIVSRPMSSSPPAESSVSVSTTSSIASCPAVSSPGTPISSPQPVNELTTTVTPATQSSTTPSVTTPPTTSTVTLPCSSTVTTLTVSSPTPAPSPPTTTSQNSTPDNHTLSLPTSTTITYVTTVTTPSLTSTISHAPVTSISVISAVPHTPKMTAAPTISLSKPSLLAITLTRPQTSNAPSHGSAAAHIASLSAIEKLPNLAPPPDLSSISTATPGQLAVTGTTTAVTASTGAKVVTLKPSSSQGQVSTPLNLPPGTTFRLVALPGNSAMAPTTSAVKVVVSPVKGQLSQQVTSGVGGMTVVTVKPVVMATGGAKNSHLLQTFSVSKTEESSPPSLLKAHLTAPSLTTSPQAVATSVTNSAATPIVSSTLANGDDLEDLDFVGFSSTPQVKLLQPGELQREISRPDVIESRIIDSCKSPEVLSPTGEEPTPMRVHPPLYTYGNRERKKEVESDAEDKEREEAKISSECEGITESKSSDILEMEKEKDDCVTGIKPKAKDKKFDALSIEIPPTDSALSDDKRLTRSTRHSARLASPKVNSPGSELSPKVDRRSPASVLSMGKPSPVSVVLRPSVSPATRGIKRRRHESESSNASSVNEDMMQEPSTKATRRKPPDKPAEDEESSEDESLDGGSGKKRNPSAASTSTNEEDDDSSRPSSRSSRASCKTAATRSRERQSSAESTGTTRDTTPTRRTTPRQNNRAPNKDKSPPPGQPSKVQQPPIKDKVTTRDQTKEVVKDKEVERKEPVKDTKDAQLKDKRTPAVAPAAKENKTITKEKSPQIKDKDKSPVQGTKTRKDSEQSESDASNRRKTRSTATTNEETPNKRRRLSKDK</sequence>
<feature type="compositionally biased region" description="Low complexity" evidence="1">
    <location>
        <begin position="1047"/>
        <end position="1069"/>
    </location>
</feature>
<dbReference type="Proteomes" id="UP001286313">
    <property type="component" value="Unassembled WGS sequence"/>
</dbReference>
<feature type="compositionally biased region" description="Basic and acidic residues" evidence="1">
    <location>
        <begin position="1183"/>
        <end position="1199"/>
    </location>
</feature>
<feature type="compositionally biased region" description="Basic and acidic residues" evidence="1">
    <location>
        <begin position="1379"/>
        <end position="1401"/>
    </location>
</feature>
<feature type="compositionally biased region" description="Polar residues" evidence="1">
    <location>
        <begin position="1620"/>
        <end position="1634"/>
    </location>
</feature>
<evidence type="ECO:0000259" key="2">
    <source>
        <dbReference type="Pfam" id="PF13820"/>
    </source>
</evidence>
<reference evidence="3" key="1">
    <citation type="submission" date="2023-10" db="EMBL/GenBank/DDBJ databases">
        <title>Genome assemblies of two species of porcelain crab, Petrolisthes cinctipes and Petrolisthes manimaculis (Anomura: Porcellanidae).</title>
        <authorList>
            <person name="Angst P."/>
        </authorList>
    </citation>
    <scope>NUCLEOTIDE SEQUENCE</scope>
    <source>
        <strain evidence="3">PB745_01</strain>
        <tissue evidence="3">Gill</tissue>
    </source>
</reference>
<feature type="compositionally biased region" description="Low complexity" evidence="1">
    <location>
        <begin position="2267"/>
        <end position="2282"/>
    </location>
</feature>
<feature type="region of interest" description="Disordered" evidence="1">
    <location>
        <begin position="319"/>
        <end position="388"/>
    </location>
</feature>
<feature type="region of interest" description="Disordered" evidence="1">
    <location>
        <begin position="465"/>
        <end position="521"/>
    </location>
</feature>
<feature type="compositionally biased region" description="Low complexity" evidence="1">
    <location>
        <begin position="470"/>
        <end position="513"/>
    </location>
</feature>
<dbReference type="PANTHER" id="PTHR15690:SF0">
    <property type="entry name" value="NUCLEAR RECEPTOR COACTIVATOR 6"/>
    <property type="match status" value="1"/>
</dbReference>
<feature type="compositionally biased region" description="Low complexity" evidence="1">
    <location>
        <begin position="2148"/>
        <end position="2161"/>
    </location>
</feature>
<feature type="compositionally biased region" description="Basic and acidic residues" evidence="1">
    <location>
        <begin position="817"/>
        <end position="832"/>
    </location>
</feature>
<gene>
    <name evidence="3" type="ORF">Pcinc_021032</name>
</gene>
<feature type="compositionally biased region" description="Basic and acidic residues" evidence="1">
    <location>
        <begin position="1269"/>
        <end position="1296"/>
    </location>
</feature>
<feature type="compositionally biased region" description="Basic and acidic residues" evidence="1">
    <location>
        <begin position="1431"/>
        <end position="1480"/>
    </location>
</feature>
<feature type="region of interest" description="Disordered" evidence="1">
    <location>
        <begin position="2004"/>
        <end position="2023"/>
    </location>
</feature>
<feature type="region of interest" description="Disordered" evidence="1">
    <location>
        <begin position="885"/>
        <end position="936"/>
    </location>
</feature>
<feature type="compositionally biased region" description="Basic and acidic residues" evidence="1">
    <location>
        <begin position="842"/>
        <end position="852"/>
    </location>
</feature>
<dbReference type="GO" id="GO:0003713">
    <property type="term" value="F:transcription coactivator activity"/>
    <property type="evidence" value="ECO:0007669"/>
    <property type="project" value="InterPro"/>
</dbReference>
<dbReference type="GO" id="GO:0035097">
    <property type="term" value="C:histone methyltransferase complex"/>
    <property type="evidence" value="ECO:0007669"/>
    <property type="project" value="TreeGrafter"/>
</dbReference>
<feature type="region of interest" description="Disordered" evidence="1">
    <location>
        <begin position="1216"/>
        <end position="1235"/>
    </location>
</feature>
<feature type="compositionally biased region" description="Basic and acidic residues" evidence="1">
    <location>
        <begin position="2307"/>
        <end position="2345"/>
    </location>
</feature>
<keyword evidence="4" id="KW-1185">Reference proteome</keyword>
<dbReference type="GO" id="GO:0005667">
    <property type="term" value="C:transcription regulator complex"/>
    <property type="evidence" value="ECO:0007669"/>
    <property type="project" value="TreeGrafter"/>
</dbReference>
<proteinExistence type="predicted"/>
<feature type="compositionally biased region" description="Low complexity" evidence="1">
    <location>
        <begin position="2240"/>
        <end position="2255"/>
    </location>
</feature>
<evidence type="ECO:0000256" key="1">
    <source>
        <dbReference type="SAM" id="MobiDB-lite"/>
    </source>
</evidence>